<dbReference type="EMBL" id="DAAHCF010000173">
    <property type="protein sequence ID" value="HAB5480174.1"/>
    <property type="molecule type" value="Genomic_DNA"/>
</dbReference>
<reference evidence="2" key="3">
    <citation type="submission" date="2019-07" db="EMBL/GenBank/DDBJ databases">
        <authorList>
            <person name="Ashton P.M."/>
            <person name="Dallman T."/>
            <person name="Nair S."/>
            <person name="De Pinna E."/>
            <person name="Peters T."/>
            <person name="Grant K."/>
        </authorList>
    </citation>
    <scope>NUCLEOTIDE SEQUENCE</scope>
    <source>
        <strain evidence="2">481463</strain>
    </source>
</reference>
<protein>
    <submittedName>
        <fullName evidence="2">GNAT family N-acetyltransferase</fullName>
        <ecNumber evidence="25">2.3.1.-</ecNumber>
    </submittedName>
</protein>
<dbReference type="EMBL" id="DAAFWY010000030">
    <property type="protein sequence ID" value="HAB1848779.1"/>
    <property type="molecule type" value="Genomic_DNA"/>
</dbReference>
<dbReference type="SUPFAM" id="SSF55729">
    <property type="entry name" value="Acyl-CoA N-acyltransferases (Nat)"/>
    <property type="match status" value="1"/>
</dbReference>
<evidence type="ECO:0000313" key="4">
    <source>
        <dbReference type="EMBL" id="HAB1848779.1"/>
    </source>
</evidence>
<dbReference type="InterPro" id="IPR016181">
    <property type="entry name" value="Acyl_CoA_acyltransferase"/>
</dbReference>
<dbReference type="EMBL" id="DAAFWI010000057">
    <property type="protein sequence ID" value="HAB1778136.1"/>
    <property type="molecule type" value="Genomic_DNA"/>
</dbReference>
<organism evidence="2">
    <name type="scientific">Salmonella diarizonae</name>
    <dbReference type="NCBI Taxonomy" id="59204"/>
    <lineage>
        <taxon>Bacteria</taxon>
        <taxon>Pseudomonadati</taxon>
        <taxon>Pseudomonadota</taxon>
        <taxon>Gammaproteobacteria</taxon>
        <taxon>Enterobacterales</taxon>
        <taxon>Enterobacteriaceae</taxon>
        <taxon>Salmonella</taxon>
    </lineage>
</organism>
<dbReference type="EMBL" id="DAARAS010000061">
    <property type="protein sequence ID" value="HAE1650151.1"/>
    <property type="molecule type" value="Genomic_DNA"/>
</dbReference>
<dbReference type="InterPro" id="IPR000182">
    <property type="entry name" value="GNAT_dom"/>
</dbReference>
<evidence type="ECO:0000313" key="14">
    <source>
        <dbReference type="EMBL" id="HAB4458817.1"/>
    </source>
</evidence>
<evidence type="ECO:0000313" key="12">
    <source>
        <dbReference type="EMBL" id="HAB4051890.1"/>
    </source>
</evidence>
<dbReference type="EMBL" id="DAAQXJ010000149">
    <property type="protein sequence ID" value="HAE1266882.1"/>
    <property type="molecule type" value="Genomic_DNA"/>
</dbReference>
<dbReference type="EMBL" id="DAAHFA010000008">
    <property type="protein sequence ID" value="HAB5841093.1"/>
    <property type="molecule type" value="Genomic_DNA"/>
</dbReference>
<dbReference type="EMBL" id="DAAGNY010000041">
    <property type="protein sequence ID" value="HAB3844649.1"/>
    <property type="molecule type" value="Genomic_DNA"/>
</dbReference>
<feature type="domain" description="N-acetyltransferase" evidence="1">
    <location>
        <begin position="1"/>
        <end position="152"/>
    </location>
</feature>
<evidence type="ECO:0000313" key="15">
    <source>
        <dbReference type="EMBL" id="HAB4466960.1"/>
    </source>
</evidence>
<dbReference type="EMBL" id="DAAGVL010000053">
    <property type="protein sequence ID" value="HAB4722107.1"/>
    <property type="molecule type" value="Genomic_DNA"/>
</dbReference>
<reference evidence="3" key="1">
    <citation type="journal article" date="2018" name="Genome Biol.">
        <title>SKESA: strategic k-mer extension for scrupulous assemblies.</title>
        <authorList>
            <person name="Souvorov A."/>
            <person name="Agarwala R."/>
            <person name="Lipman D.J."/>
        </authorList>
    </citation>
    <scope>NUCLEOTIDE SEQUENCE</scope>
    <source>
        <strain evidence="3">Salmonella enterica</strain>
    </source>
</reference>
<evidence type="ECO:0000313" key="16">
    <source>
        <dbReference type="EMBL" id="HAB4676359.1"/>
    </source>
</evidence>
<evidence type="ECO:0000313" key="25">
    <source>
        <dbReference type="EMBL" id="QWJ68625.1"/>
    </source>
</evidence>
<dbReference type="EMBL" id="DAAQZS010000029">
    <property type="protein sequence ID" value="HAE1476289.1"/>
    <property type="molecule type" value="Genomic_DNA"/>
</dbReference>
<evidence type="ECO:0000313" key="11">
    <source>
        <dbReference type="EMBL" id="HAB3980066.1"/>
    </source>
</evidence>
<reference evidence="25" key="5">
    <citation type="submission" date="2021-05" db="EMBL/GenBank/DDBJ databases">
        <title>Whole genome PacBio Sequel sequence of Salmonella enterica subsp. enterica.</title>
        <authorList>
            <person name="Hoffmann M."/>
            <person name="Balkey M."/>
            <person name="Luo Y."/>
        </authorList>
    </citation>
    <scope>NUCLEOTIDE SEQUENCE</scope>
    <source>
        <strain evidence="25">CFSAN030538</strain>
    </source>
</reference>
<dbReference type="EMBL" id="DAAFZM010000033">
    <property type="protein sequence ID" value="HAB2186874.1"/>
    <property type="molecule type" value="Genomic_DNA"/>
</dbReference>
<evidence type="ECO:0000313" key="20">
    <source>
        <dbReference type="EMBL" id="HAE1266882.1"/>
    </source>
</evidence>
<evidence type="ECO:0000313" key="18">
    <source>
        <dbReference type="EMBL" id="HAB5480174.1"/>
    </source>
</evidence>
<dbReference type="EMBL" id="DAAGBA010000112">
    <property type="protein sequence ID" value="HAB2327419.1"/>
    <property type="molecule type" value="Genomic_DNA"/>
</dbReference>
<dbReference type="EMBL" id="AAIXUH010000021">
    <property type="protein sequence ID" value="ECJ2915318.1"/>
    <property type="molecule type" value="Genomic_DNA"/>
</dbReference>
<evidence type="ECO:0000313" key="24">
    <source>
        <dbReference type="EMBL" id="MIE71896.1"/>
    </source>
</evidence>
<name>A0A3U5NH44_SALDZ</name>
<dbReference type="RefSeq" id="WP_053510596.1">
    <property type="nucleotide sequence ID" value="NZ_JAHQRT010000002.1"/>
</dbReference>
<gene>
    <name evidence="25" type="ORF">ABB53_018010</name>
    <name evidence="24" type="ORF">EL06_21360</name>
    <name evidence="2" type="ORF">FNI27_20540</name>
    <name evidence="20" type="ORF">G2916_20695</name>
    <name evidence="23" type="ORF">G2974_17490</name>
    <name evidence="22" type="ORF">G2997_22560</name>
    <name evidence="21" type="ORF">G3A00_20570</name>
    <name evidence="5" type="ORF">GB034_21955</name>
    <name evidence="6" type="ORF">GB088_22090</name>
    <name evidence="18" type="ORF">GB236_20080</name>
    <name evidence="19" type="ORF">GB246_09630</name>
    <name evidence="8" type="ORF">GB337_21250</name>
    <name evidence="7" type="ORF">GB348_20075</name>
    <name evidence="10" type="ORF">GBV97_21315</name>
    <name evidence="9" type="ORF">GBW00_22595</name>
    <name evidence="11" type="ORF">GBX19_21535</name>
    <name evidence="3" type="ORF">GBY11_22130</name>
    <name evidence="13" type="ORF">GBY15_22210</name>
    <name evidence="12" type="ORF">GBY29_19230</name>
    <name evidence="14" type="ORF">GBY49_21395</name>
    <name evidence="15" type="ORF">GBZ04_20185</name>
    <name evidence="4" type="ORF">GBZ10_20600</name>
    <name evidence="16" type="ORF">GBZ12_21690</name>
    <name evidence="17" type="ORF">GBZ37_22550</name>
</gene>
<evidence type="ECO:0000313" key="2">
    <source>
        <dbReference type="EMBL" id="ECJ2915318.1"/>
    </source>
</evidence>
<dbReference type="EMBL" id="DAAGTE010000110">
    <property type="protein sequence ID" value="HAB4458817.1"/>
    <property type="molecule type" value="Genomic_DNA"/>
</dbReference>
<dbReference type="EMBL" id="DAAQZP010000096">
    <property type="protein sequence ID" value="HAE1597334.1"/>
    <property type="molecule type" value="Genomic_DNA"/>
</dbReference>
<dbReference type="GO" id="GO:0016747">
    <property type="term" value="F:acyltransferase activity, transferring groups other than amino-acyl groups"/>
    <property type="evidence" value="ECO:0007669"/>
    <property type="project" value="InterPro"/>
</dbReference>
<dbReference type="EMBL" id="DAAFXY010000098">
    <property type="protein sequence ID" value="HAB1980611.1"/>
    <property type="molecule type" value="Genomic_DNA"/>
</dbReference>
<keyword evidence="2" id="KW-0808">Transferase</keyword>
<dbReference type="Proteomes" id="UP000885362">
    <property type="component" value="Unassembled WGS sequence"/>
</dbReference>
<dbReference type="EMBL" id="DAAGVB010000094">
    <property type="protein sequence ID" value="HAB4676359.1"/>
    <property type="molecule type" value="Genomic_DNA"/>
</dbReference>
<evidence type="ECO:0000313" key="6">
    <source>
        <dbReference type="EMBL" id="HAB1993757.1"/>
    </source>
</evidence>
<evidence type="ECO:0000313" key="17">
    <source>
        <dbReference type="EMBL" id="HAB4722107.1"/>
    </source>
</evidence>
<evidence type="ECO:0000313" key="21">
    <source>
        <dbReference type="EMBL" id="HAE1476289.1"/>
    </source>
</evidence>
<evidence type="ECO:0000313" key="5">
    <source>
        <dbReference type="EMBL" id="HAB1980611.1"/>
    </source>
</evidence>
<evidence type="ECO:0000313" key="10">
    <source>
        <dbReference type="EMBL" id="HAB3925845.1"/>
    </source>
</evidence>
<dbReference type="Gene3D" id="3.40.630.30">
    <property type="match status" value="1"/>
</dbReference>
<dbReference type="EMBL" id="DAAGQE010000075">
    <property type="protein sequence ID" value="HAB4102300.1"/>
    <property type="molecule type" value="Genomic_DNA"/>
</dbReference>
<reference evidence="25" key="2">
    <citation type="submission" date="2018-07" db="EMBL/GenBank/DDBJ databases">
        <authorList>
            <consortium name="GenomeTrakr network: Whole genome sequencing for foodborne pathogen traceback"/>
        </authorList>
    </citation>
    <scope>NUCLEOTIDE SEQUENCE</scope>
    <source>
        <strain evidence="25">CFSAN030538</strain>
        <strain evidence="24">FMA0132</strain>
    </source>
</reference>
<dbReference type="EMBL" id="DAAFYE010000080">
    <property type="protein sequence ID" value="HAB1993757.1"/>
    <property type="molecule type" value="Genomic_DNA"/>
</dbReference>
<keyword evidence="25" id="KW-0012">Acyltransferase</keyword>
<evidence type="ECO:0000313" key="13">
    <source>
        <dbReference type="EMBL" id="HAB4102300.1"/>
    </source>
</evidence>
<dbReference type="EMBL" id="CP075144">
    <property type="protein sequence ID" value="QWJ68625.1"/>
    <property type="molecule type" value="Genomic_DNA"/>
</dbReference>
<evidence type="ECO:0000313" key="22">
    <source>
        <dbReference type="EMBL" id="HAE1597334.1"/>
    </source>
</evidence>
<evidence type="ECO:0000259" key="1">
    <source>
        <dbReference type="PROSITE" id="PS51186"/>
    </source>
</evidence>
<dbReference type="EMBL" id="DAAGPC010000086">
    <property type="protein sequence ID" value="HAB3980066.1"/>
    <property type="molecule type" value="Genomic_DNA"/>
</dbReference>
<reference evidence="3" key="4">
    <citation type="submission" date="2019-10" db="EMBL/GenBank/DDBJ databases">
        <authorList>
            <consortium name="NCBI Pathogen Detection Project"/>
        </authorList>
    </citation>
    <scope>NUCLEOTIDE SEQUENCE</scope>
    <source>
        <strain evidence="3">Salmonella enterica</strain>
    </source>
</reference>
<dbReference type="PROSITE" id="PS51186">
    <property type="entry name" value="GNAT"/>
    <property type="match status" value="1"/>
</dbReference>
<dbReference type="Pfam" id="PF00583">
    <property type="entry name" value="Acetyltransf_1"/>
    <property type="match status" value="1"/>
</dbReference>
<accession>A0A3U5NH44</accession>
<dbReference type="EMBL" id="DAAGPR010000063">
    <property type="protein sequence ID" value="HAB4051890.1"/>
    <property type="molecule type" value="Genomic_DNA"/>
</dbReference>
<dbReference type="EMBL" id="DAAGOS010000105">
    <property type="protein sequence ID" value="HAB3925845.1"/>
    <property type="molecule type" value="Genomic_DNA"/>
</dbReference>
<dbReference type="EMBL" id="DAAGTH010000049">
    <property type="protein sequence ID" value="HAB4466960.1"/>
    <property type="molecule type" value="Genomic_DNA"/>
</dbReference>
<evidence type="ECO:0000313" key="9">
    <source>
        <dbReference type="EMBL" id="HAB3844649.1"/>
    </source>
</evidence>
<evidence type="ECO:0000313" key="8">
    <source>
        <dbReference type="EMBL" id="HAB2327419.1"/>
    </source>
</evidence>
<evidence type="ECO:0000313" key="7">
    <source>
        <dbReference type="EMBL" id="HAB2186874.1"/>
    </source>
</evidence>
<proteinExistence type="predicted"/>
<dbReference type="EMBL" id="RSHK01000025">
    <property type="protein sequence ID" value="MIE71896.1"/>
    <property type="molecule type" value="Genomic_DNA"/>
</dbReference>
<evidence type="ECO:0000313" key="19">
    <source>
        <dbReference type="EMBL" id="HAB5841093.1"/>
    </source>
</evidence>
<sequence>MTVTIGKPSDFGISSRDVCNFYSENWPRKIALSDDKFYNWQFVNNSSNFGVDECCIAVTDDEIIGVMGLNSRDFYLSGKKKKGAELTTWVVSEKHRNKGSGPSMISYLKNTYEVMTGMGISLAALPVYLRSGFRYIKSIPRHVHVINWDAIENFVEGAPLAKKYARGQFISHKYKSGNVDDDFIDGINTSLSSRYNFFSRSSADVRWRYDQHPYFNYHTYSVNDNCHATVRIDRNIDGFVMAHCVDIFGDESSFASAVTSAIEYADAHGADAIDFFSTNATLNATMSAMGLFSTLDHDFFKFPHLFHPVEIRSPATTSLIVWSKNELCGMLDVSMLHITKQDADFDRPTIHGMKK</sequence>
<evidence type="ECO:0000313" key="23">
    <source>
        <dbReference type="EMBL" id="HAE1650151.1"/>
    </source>
</evidence>
<evidence type="ECO:0000313" key="3">
    <source>
        <dbReference type="EMBL" id="HAB1778136.1"/>
    </source>
</evidence>
<dbReference type="AlphaFoldDB" id="A0A3U5NH44"/>
<dbReference type="EC" id="2.3.1.-" evidence="25"/>